<evidence type="ECO:0000313" key="3">
    <source>
        <dbReference type="Proteomes" id="UP001497644"/>
    </source>
</evidence>
<keyword evidence="3" id="KW-1185">Reference proteome</keyword>
<feature type="region of interest" description="Disordered" evidence="1">
    <location>
        <begin position="1"/>
        <end position="65"/>
    </location>
</feature>
<dbReference type="AlphaFoldDB" id="A0AAV2P7G7"/>
<sequence>MYLRAQPSQDRRGTVGEDAVPARGKASVSDATPLWSDRSDPARRSSYALAERNRTRGATRSDSSRHVPLVICVASPSPRYPPSLFAIEGRYDRDSTIGT</sequence>
<dbReference type="Proteomes" id="UP001497644">
    <property type="component" value="Chromosome 8"/>
</dbReference>
<protein>
    <submittedName>
        <fullName evidence="2">Uncharacterized protein</fullName>
    </submittedName>
</protein>
<evidence type="ECO:0000256" key="1">
    <source>
        <dbReference type="SAM" id="MobiDB-lite"/>
    </source>
</evidence>
<gene>
    <name evidence="2" type="ORF">LPLAT_LOCUS12932</name>
</gene>
<name>A0AAV2P7G7_9HYME</name>
<evidence type="ECO:0000313" key="2">
    <source>
        <dbReference type="EMBL" id="CAL1687701.1"/>
    </source>
</evidence>
<dbReference type="EMBL" id="OZ034831">
    <property type="protein sequence ID" value="CAL1687701.1"/>
    <property type="molecule type" value="Genomic_DNA"/>
</dbReference>
<accession>A0AAV2P7G7</accession>
<proteinExistence type="predicted"/>
<reference evidence="2" key="1">
    <citation type="submission" date="2024-04" db="EMBL/GenBank/DDBJ databases">
        <authorList>
            <consortium name="Molecular Ecology Group"/>
        </authorList>
    </citation>
    <scope>NUCLEOTIDE SEQUENCE</scope>
</reference>
<organism evidence="2 3">
    <name type="scientific">Lasius platythorax</name>
    <dbReference type="NCBI Taxonomy" id="488582"/>
    <lineage>
        <taxon>Eukaryota</taxon>
        <taxon>Metazoa</taxon>
        <taxon>Ecdysozoa</taxon>
        <taxon>Arthropoda</taxon>
        <taxon>Hexapoda</taxon>
        <taxon>Insecta</taxon>
        <taxon>Pterygota</taxon>
        <taxon>Neoptera</taxon>
        <taxon>Endopterygota</taxon>
        <taxon>Hymenoptera</taxon>
        <taxon>Apocrita</taxon>
        <taxon>Aculeata</taxon>
        <taxon>Formicoidea</taxon>
        <taxon>Formicidae</taxon>
        <taxon>Formicinae</taxon>
        <taxon>Lasius</taxon>
        <taxon>Lasius</taxon>
    </lineage>
</organism>